<proteinExistence type="inferred from homology"/>
<evidence type="ECO:0000256" key="2">
    <source>
        <dbReference type="ARBA" id="ARBA00012502"/>
    </source>
</evidence>
<evidence type="ECO:0000259" key="10">
    <source>
        <dbReference type="Pfam" id="PF01625"/>
    </source>
</evidence>
<reference evidence="11" key="1">
    <citation type="thesis" date="2020" institute="ProQuest LLC" country="789 East Eisenhower Parkway, Ann Arbor, MI, USA">
        <title>Comparative Genomics and Chromosome Evolution.</title>
        <authorList>
            <person name="Mudd A.B."/>
        </authorList>
    </citation>
    <scope>NUCLEOTIDE SEQUENCE</scope>
    <source>
        <strain evidence="11">Female2</strain>
        <tissue evidence="11">Blood</tissue>
    </source>
</reference>
<organism evidence="11 12">
    <name type="scientific">Hymenochirus boettgeri</name>
    <name type="common">Congo dwarf clawed frog</name>
    <dbReference type="NCBI Taxonomy" id="247094"/>
    <lineage>
        <taxon>Eukaryota</taxon>
        <taxon>Metazoa</taxon>
        <taxon>Chordata</taxon>
        <taxon>Craniata</taxon>
        <taxon>Vertebrata</taxon>
        <taxon>Euteleostomi</taxon>
        <taxon>Amphibia</taxon>
        <taxon>Batrachia</taxon>
        <taxon>Anura</taxon>
        <taxon>Pipoidea</taxon>
        <taxon>Pipidae</taxon>
        <taxon>Pipinae</taxon>
        <taxon>Hymenochirus</taxon>
    </lineage>
</organism>
<dbReference type="InterPro" id="IPR036509">
    <property type="entry name" value="Met_Sox_Rdtase_MsrA_sf"/>
</dbReference>
<protein>
    <recommendedName>
        <fullName evidence="9">Mitochondrial peptide methionine sulfoxide reductase</fullName>
        <ecNumber evidence="2">1.8.4.11</ecNumber>
    </recommendedName>
    <alternativeName>
        <fullName evidence="6">Peptide-methionine (S)-S-oxide reductase</fullName>
    </alternativeName>
    <alternativeName>
        <fullName evidence="5">Protein-methionine-S-oxide reductase</fullName>
    </alternativeName>
</protein>
<dbReference type="EC" id="1.8.4.11" evidence="2"/>
<dbReference type="AlphaFoldDB" id="A0A8T2K1J9"/>
<evidence type="ECO:0000313" key="12">
    <source>
        <dbReference type="Proteomes" id="UP000812440"/>
    </source>
</evidence>
<name>A0A8T2K1J9_9PIPI</name>
<keyword evidence="3" id="KW-0560">Oxidoreductase</keyword>
<dbReference type="HAMAP" id="MF_01401">
    <property type="entry name" value="MsrA"/>
    <property type="match status" value="1"/>
</dbReference>
<dbReference type="Pfam" id="PF01625">
    <property type="entry name" value="PMSR"/>
    <property type="match status" value="1"/>
</dbReference>
<evidence type="ECO:0000256" key="5">
    <source>
        <dbReference type="ARBA" id="ARBA00030273"/>
    </source>
</evidence>
<evidence type="ECO:0000256" key="4">
    <source>
        <dbReference type="ARBA" id="ARBA00024679"/>
    </source>
</evidence>
<dbReference type="Gene3D" id="3.30.1060.10">
    <property type="entry name" value="Peptide methionine sulphoxide reductase MsrA"/>
    <property type="match status" value="1"/>
</dbReference>
<comment type="catalytic activity">
    <reaction evidence="7">
        <text>L-methionyl-[protein] + [thioredoxin]-disulfide + H2O = L-methionyl-(S)-S-oxide-[protein] + [thioredoxin]-dithiol</text>
        <dbReference type="Rhea" id="RHEA:14217"/>
        <dbReference type="Rhea" id="RHEA-COMP:10698"/>
        <dbReference type="Rhea" id="RHEA-COMP:10700"/>
        <dbReference type="Rhea" id="RHEA-COMP:12313"/>
        <dbReference type="Rhea" id="RHEA-COMP:12315"/>
        <dbReference type="ChEBI" id="CHEBI:15377"/>
        <dbReference type="ChEBI" id="CHEBI:16044"/>
        <dbReference type="ChEBI" id="CHEBI:29950"/>
        <dbReference type="ChEBI" id="CHEBI:44120"/>
        <dbReference type="ChEBI" id="CHEBI:50058"/>
        <dbReference type="EC" id="1.8.4.11"/>
    </reaction>
</comment>
<sequence>MPLAIYMKHVVNGNLTQEPFPDGLELAIFGMGCFWGAERLFWQQHGVYSTQVGFAGGYTPNPTYKEVCTGLTGHAEVIRIVFDPQVISYTTILKLFWENHDPTEGMKQGVDIGTQYRSVIFTYGEQQRKAALQSRDSFQKELTTCGLGIITTEINSSPTFYYAEDYHQQYLHKNPEGFCGLKRTGATCH</sequence>
<evidence type="ECO:0000256" key="9">
    <source>
        <dbReference type="ARBA" id="ARBA00067384"/>
    </source>
</evidence>
<dbReference type="FunFam" id="3.30.1060.10:FF:000001">
    <property type="entry name" value="Peptide methionine sulfoxide reductase MsrA"/>
    <property type="match status" value="1"/>
</dbReference>
<dbReference type="InterPro" id="IPR002569">
    <property type="entry name" value="Met_Sox_Rdtase_MsrA_dom"/>
</dbReference>
<evidence type="ECO:0000256" key="1">
    <source>
        <dbReference type="ARBA" id="ARBA00005591"/>
    </source>
</evidence>
<dbReference type="InterPro" id="IPR050162">
    <property type="entry name" value="MsrA_MetSO_reductase"/>
</dbReference>
<dbReference type="OrthoDB" id="77405at2759"/>
<dbReference type="SUPFAM" id="SSF55068">
    <property type="entry name" value="Peptide methionine sulfoxide reductase"/>
    <property type="match status" value="1"/>
</dbReference>
<keyword evidence="12" id="KW-1185">Reference proteome</keyword>
<dbReference type="EMBL" id="JAACNH010000002">
    <property type="protein sequence ID" value="KAG8451239.1"/>
    <property type="molecule type" value="Genomic_DNA"/>
</dbReference>
<dbReference type="GO" id="GO:0008113">
    <property type="term" value="F:peptide-methionine (S)-S-oxide reductase activity"/>
    <property type="evidence" value="ECO:0007669"/>
    <property type="project" value="UniProtKB-EC"/>
</dbReference>
<dbReference type="GO" id="GO:0005737">
    <property type="term" value="C:cytoplasm"/>
    <property type="evidence" value="ECO:0007669"/>
    <property type="project" value="TreeGrafter"/>
</dbReference>
<dbReference type="PANTHER" id="PTHR42799:SF28">
    <property type="entry name" value="PEPTIDE-METHIONINE (S)-S-OXIDE REDUCTASE"/>
    <property type="match status" value="1"/>
</dbReference>
<evidence type="ECO:0000256" key="8">
    <source>
        <dbReference type="ARBA" id="ARBA00048782"/>
    </source>
</evidence>
<comment type="caution">
    <text evidence="11">The sequence shown here is derived from an EMBL/GenBank/DDBJ whole genome shotgun (WGS) entry which is preliminary data.</text>
</comment>
<accession>A0A8T2K1J9</accession>
<dbReference type="Proteomes" id="UP000812440">
    <property type="component" value="Chromosome 2"/>
</dbReference>
<evidence type="ECO:0000256" key="6">
    <source>
        <dbReference type="ARBA" id="ARBA00030643"/>
    </source>
</evidence>
<gene>
    <name evidence="11" type="ORF">GDO86_003467</name>
</gene>
<comment type="function">
    <text evidence="4">Has an important function as a repair enzyme for proteins that have been inactivated by oxidation. Catalyzes the reversible oxidation-reduction of methionine sulfoxide in proteins to methionine.</text>
</comment>
<comment type="catalytic activity">
    <reaction evidence="8">
        <text>[thioredoxin]-disulfide + L-methionine + H2O = L-methionine (S)-S-oxide + [thioredoxin]-dithiol</text>
        <dbReference type="Rhea" id="RHEA:19993"/>
        <dbReference type="Rhea" id="RHEA-COMP:10698"/>
        <dbReference type="Rhea" id="RHEA-COMP:10700"/>
        <dbReference type="ChEBI" id="CHEBI:15377"/>
        <dbReference type="ChEBI" id="CHEBI:29950"/>
        <dbReference type="ChEBI" id="CHEBI:50058"/>
        <dbReference type="ChEBI" id="CHEBI:57844"/>
        <dbReference type="ChEBI" id="CHEBI:58772"/>
        <dbReference type="EC" id="1.8.4.11"/>
    </reaction>
</comment>
<evidence type="ECO:0000256" key="7">
    <source>
        <dbReference type="ARBA" id="ARBA00047806"/>
    </source>
</evidence>
<evidence type="ECO:0000256" key="3">
    <source>
        <dbReference type="ARBA" id="ARBA00023002"/>
    </source>
</evidence>
<evidence type="ECO:0000313" key="11">
    <source>
        <dbReference type="EMBL" id="KAG8451239.1"/>
    </source>
</evidence>
<feature type="domain" description="Peptide methionine sulphoxide reductase MsrA" evidence="10">
    <location>
        <begin position="27"/>
        <end position="179"/>
    </location>
</feature>
<dbReference type="GO" id="GO:0034599">
    <property type="term" value="P:cellular response to oxidative stress"/>
    <property type="evidence" value="ECO:0007669"/>
    <property type="project" value="TreeGrafter"/>
</dbReference>
<dbReference type="PANTHER" id="PTHR42799">
    <property type="entry name" value="MITOCHONDRIAL PEPTIDE METHIONINE SULFOXIDE REDUCTASE"/>
    <property type="match status" value="1"/>
</dbReference>
<dbReference type="NCBIfam" id="TIGR00401">
    <property type="entry name" value="msrA"/>
    <property type="match status" value="1"/>
</dbReference>
<comment type="similarity">
    <text evidence="1">Belongs to the MsrA Met sulfoxide reductase family.</text>
</comment>